<dbReference type="PATRIC" id="fig|1117108.3.peg.628"/>
<protein>
    <submittedName>
        <fullName evidence="1">Uncharacterized protein</fullName>
    </submittedName>
</protein>
<dbReference type="EMBL" id="ATMT01000007">
    <property type="protein sequence ID" value="EPY08905.1"/>
    <property type="molecule type" value="Genomic_DNA"/>
</dbReference>
<sequence length="194" mass="22318">MKPYIQQYTQDLFAQNWSLFAPEPLHNNTALLVKCDVGKEKQSEWYNINYGMIQAFHEQPLGPFARLSRMHLTAIRYYQGFSDPTAELTRQKICEKDSDNPLCTREDEASKNYKEIGKKMLARLGSTACSQLSKQEANTVKNVKLRMLVTPVRPFSDRNNKEWKPEISGLETDWLPFEDVDPLSFKFTSLGGST</sequence>
<dbReference type="Proteomes" id="UP000015344">
    <property type="component" value="Unassembled WGS sequence"/>
</dbReference>
<accession>S9UEI8</accession>
<organism evidence="1 2">
    <name type="scientific">Paenibacillus alvei TS-15</name>
    <dbReference type="NCBI Taxonomy" id="1117108"/>
    <lineage>
        <taxon>Bacteria</taxon>
        <taxon>Bacillati</taxon>
        <taxon>Bacillota</taxon>
        <taxon>Bacilli</taxon>
        <taxon>Bacillales</taxon>
        <taxon>Paenibacillaceae</taxon>
        <taxon>Paenibacillus</taxon>
    </lineage>
</organism>
<gene>
    <name evidence="1" type="ORF">PAALTS15_03007</name>
</gene>
<comment type="caution">
    <text evidence="1">The sequence shown here is derived from an EMBL/GenBank/DDBJ whole genome shotgun (WGS) entry which is preliminary data.</text>
</comment>
<evidence type="ECO:0000313" key="2">
    <source>
        <dbReference type="Proteomes" id="UP000015344"/>
    </source>
</evidence>
<name>S9UEI8_PAEAL</name>
<dbReference type="AlphaFoldDB" id="S9UEI8"/>
<dbReference type="Pfam" id="PF19136">
    <property type="entry name" value="DUF5819"/>
    <property type="match status" value="1"/>
</dbReference>
<evidence type="ECO:0000313" key="1">
    <source>
        <dbReference type="EMBL" id="EPY08905.1"/>
    </source>
</evidence>
<dbReference type="InterPro" id="IPR043857">
    <property type="entry name" value="DUF5819"/>
</dbReference>
<proteinExistence type="predicted"/>
<reference evidence="1 2" key="1">
    <citation type="submission" date="2013-05" db="EMBL/GenBank/DDBJ databases">
        <authorList>
            <person name="Strain E.A."/>
            <person name="Brown E."/>
            <person name="Allard M.W."/>
            <person name="Luo Y.L."/>
        </authorList>
    </citation>
    <scope>NUCLEOTIDE SEQUENCE [LARGE SCALE GENOMIC DNA]</scope>
    <source>
        <strain evidence="1 2">TS-15</strain>
    </source>
</reference>